<evidence type="ECO:0000256" key="1">
    <source>
        <dbReference type="SAM" id="MobiDB-lite"/>
    </source>
</evidence>
<reference evidence="2" key="1">
    <citation type="submission" date="2023-03" db="EMBL/GenBank/DDBJ databases">
        <title>Massive genome expansion in bonnet fungi (Mycena s.s.) driven by repeated elements and novel gene families across ecological guilds.</title>
        <authorList>
            <consortium name="Lawrence Berkeley National Laboratory"/>
            <person name="Harder C.B."/>
            <person name="Miyauchi S."/>
            <person name="Viragh M."/>
            <person name="Kuo A."/>
            <person name="Thoen E."/>
            <person name="Andreopoulos B."/>
            <person name="Lu D."/>
            <person name="Skrede I."/>
            <person name="Drula E."/>
            <person name="Henrissat B."/>
            <person name="Morin E."/>
            <person name="Kohler A."/>
            <person name="Barry K."/>
            <person name="LaButti K."/>
            <person name="Morin E."/>
            <person name="Salamov A."/>
            <person name="Lipzen A."/>
            <person name="Mereny Z."/>
            <person name="Hegedus B."/>
            <person name="Baldrian P."/>
            <person name="Stursova M."/>
            <person name="Weitz H."/>
            <person name="Taylor A."/>
            <person name="Grigoriev I.V."/>
            <person name="Nagy L.G."/>
            <person name="Martin F."/>
            <person name="Kauserud H."/>
        </authorList>
    </citation>
    <scope>NUCLEOTIDE SEQUENCE</scope>
    <source>
        <strain evidence="2">CBHHK182m</strain>
    </source>
</reference>
<name>A0AAD7I5L3_9AGAR</name>
<sequence length="184" mass="20057">MQNLLYFAETQWCIPKAGTGESGQQPEGQTNPHPLSLAFLSPHPTRPCVRLGHLPRVERIVGPSSTAAHLASMQLAVNHRVGSVSQEFRVRMPSCARSNSGHRTLPPSFLRTCSGASPQSCRRWNPYTNAALAIPHLRPGRRFQNPRRIPRVSSSSSSSLRRRHPSLVTTTRAASAAAVGARAI</sequence>
<protein>
    <submittedName>
        <fullName evidence="2">Uncharacterized protein</fullName>
    </submittedName>
</protein>
<dbReference type="Proteomes" id="UP001215598">
    <property type="component" value="Unassembled WGS sequence"/>
</dbReference>
<keyword evidence="3" id="KW-1185">Reference proteome</keyword>
<dbReference type="EMBL" id="JARKIB010000126">
    <property type="protein sequence ID" value="KAJ7735468.1"/>
    <property type="molecule type" value="Genomic_DNA"/>
</dbReference>
<accession>A0AAD7I5L3</accession>
<proteinExistence type="predicted"/>
<feature type="region of interest" description="Disordered" evidence="1">
    <location>
        <begin position="141"/>
        <end position="168"/>
    </location>
</feature>
<evidence type="ECO:0000313" key="2">
    <source>
        <dbReference type="EMBL" id="KAJ7735468.1"/>
    </source>
</evidence>
<gene>
    <name evidence="2" type="ORF">B0H16DRAFT_129293</name>
</gene>
<comment type="caution">
    <text evidence="2">The sequence shown here is derived from an EMBL/GenBank/DDBJ whole genome shotgun (WGS) entry which is preliminary data.</text>
</comment>
<organism evidence="2 3">
    <name type="scientific">Mycena metata</name>
    <dbReference type="NCBI Taxonomy" id="1033252"/>
    <lineage>
        <taxon>Eukaryota</taxon>
        <taxon>Fungi</taxon>
        <taxon>Dikarya</taxon>
        <taxon>Basidiomycota</taxon>
        <taxon>Agaricomycotina</taxon>
        <taxon>Agaricomycetes</taxon>
        <taxon>Agaricomycetidae</taxon>
        <taxon>Agaricales</taxon>
        <taxon>Marasmiineae</taxon>
        <taxon>Mycenaceae</taxon>
        <taxon>Mycena</taxon>
    </lineage>
</organism>
<evidence type="ECO:0000313" key="3">
    <source>
        <dbReference type="Proteomes" id="UP001215598"/>
    </source>
</evidence>
<feature type="compositionally biased region" description="Basic residues" evidence="1">
    <location>
        <begin position="141"/>
        <end position="150"/>
    </location>
</feature>
<dbReference type="AlphaFoldDB" id="A0AAD7I5L3"/>